<feature type="transmembrane region" description="Helical" evidence="7">
    <location>
        <begin position="28"/>
        <end position="58"/>
    </location>
</feature>
<evidence type="ECO:0000256" key="6">
    <source>
        <dbReference type="ARBA" id="ARBA00043993"/>
    </source>
</evidence>
<feature type="transmembrane region" description="Helical" evidence="7">
    <location>
        <begin position="477"/>
        <end position="499"/>
    </location>
</feature>
<organism evidence="10 11">
    <name type="scientific">Orrella daihaiensis</name>
    <dbReference type="NCBI Taxonomy" id="2782176"/>
    <lineage>
        <taxon>Bacteria</taxon>
        <taxon>Pseudomonadati</taxon>
        <taxon>Pseudomonadota</taxon>
        <taxon>Betaproteobacteria</taxon>
        <taxon>Burkholderiales</taxon>
        <taxon>Alcaligenaceae</taxon>
        <taxon>Orrella</taxon>
    </lineage>
</organism>
<feature type="transmembrane region" description="Helical" evidence="7">
    <location>
        <begin position="404"/>
        <end position="422"/>
    </location>
</feature>
<evidence type="ECO:0000256" key="3">
    <source>
        <dbReference type="ARBA" id="ARBA00022692"/>
    </source>
</evidence>
<evidence type="ECO:0000256" key="5">
    <source>
        <dbReference type="ARBA" id="ARBA00023136"/>
    </source>
</evidence>
<evidence type="ECO:0000256" key="2">
    <source>
        <dbReference type="ARBA" id="ARBA00022475"/>
    </source>
</evidence>
<feature type="transmembrane region" description="Helical" evidence="7">
    <location>
        <begin position="93"/>
        <end position="111"/>
    </location>
</feature>
<evidence type="ECO:0000256" key="7">
    <source>
        <dbReference type="SAM" id="Phobius"/>
    </source>
</evidence>
<protein>
    <submittedName>
        <fullName evidence="10">FUSC family protein</fullName>
    </submittedName>
</protein>
<sequence length="720" mass="79573">MSNSRLSSIQRFVYSHHFVSGVRRGAGILLVFALGLLLPGAASQALIAALGAACVALIDQPGPLTLRVREMFGGLVLGTLAVSLTGITSHHPLWLLIAVVGQTFFFSMFAVYGKRGAIIGLSCLVLTVVTMHSALTPDQVLDHALVTLSGAAIYILFSILASRPLQVREEEQSLSVALMATADYVAARAEMYDADADLDERYRQLIATQATMSDQHQAARDMILRRMSKDAVQSSPRRRMVWNVFIDMVNMLDLLVGTHTDYMLLQRALGRSDTLIFMRDALLKISLELERIASAVIREKSLLRRNSVKAELRALEYDIEVMKRQGFATQNPETYALCVQILRRLRNVNRCVERMLTQTSMPADLDALNPAQLDTSLSDFLSRQSFSPKLFSSNLRLDSAPFRFSLRVAMAVAVGLAIGLAIPEIGPHGYWIVLTIIIIMKPAFSLTRERNTARLIGTLIGCALAFLLFYLTTDTQILLLTLVVTLITGFSFILVNYLVASVFNTVTVLIMLHFLLPETFGLVGERAIDTTIGSLVALAFSYVLPWWEARSLPSLADAAIRANETYLKTGLQQLTPRGQDSKSASANDWPLARRNTMVAFSNFAQAFYRMMGEPPSRQQHIAEYNNLLIQNHVLASEVAAAIEQLAALDELPASAVNFLQDMDRALHDRDLELASQDVNLSLGASKGADWVFSMKQLQRAVQSIVREAVLLKELDRQGPQ</sequence>
<dbReference type="EMBL" id="CP063982">
    <property type="protein sequence ID" value="UOD50999.1"/>
    <property type="molecule type" value="Genomic_DNA"/>
</dbReference>
<feature type="transmembrane region" description="Helical" evidence="7">
    <location>
        <begin position="118"/>
        <end position="135"/>
    </location>
</feature>
<evidence type="ECO:0000256" key="1">
    <source>
        <dbReference type="ARBA" id="ARBA00004651"/>
    </source>
</evidence>
<evidence type="ECO:0000259" key="9">
    <source>
        <dbReference type="Pfam" id="PF13515"/>
    </source>
</evidence>
<keyword evidence="4 7" id="KW-1133">Transmembrane helix</keyword>
<keyword evidence="11" id="KW-1185">Reference proteome</keyword>
<feature type="domain" description="Integral membrane protein YccS N-terminal" evidence="8">
    <location>
        <begin position="72"/>
        <end position="350"/>
    </location>
</feature>
<keyword evidence="2" id="KW-1003">Cell membrane</keyword>
<dbReference type="Proteomes" id="UP000831607">
    <property type="component" value="Chromosome"/>
</dbReference>
<dbReference type="InterPro" id="IPR049453">
    <property type="entry name" value="Memb_transporter_dom"/>
</dbReference>
<evidence type="ECO:0000256" key="4">
    <source>
        <dbReference type="ARBA" id="ARBA00022989"/>
    </source>
</evidence>
<feature type="transmembrane region" description="Helical" evidence="7">
    <location>
        <begin position="70"/>
        <end position="87"/>
    </location>
</feature>
<keyword evidence="5 7" id="KW-0472">Membrane</keyword>
<dbReference type="RefSeq" id="WP_243479427.1">
    <property type="nucleotide sequence ID" value="NZ_CP063982.1"/>
</dbReference>
<feature type="transmembrane region" description="Helical" evidence="7">
    <location>
        <begin position="506"/>
        <end position="524"/>
    </location>
</feature>
<feature type="transmembrane region" description="Helical" evidence="7">
    <location>
        <begin position="141"/>
        <end position="161"/>
    </location>
</feature>
<comment type="similarity">
    <text evidence="6">Belongs to the YccS/YhfK family.</text>
</comment>
<gene>
    <name evidence="10" type="ORF">DHf2319_03575</name>
</gene>
<dbReference type="InterPro" id="IPR032692">
    <property type="entry name" value="YccS_N"/>
</dbReference>
<evidence type="ECO:0000313" key="10">
    <source>
        <dbReference type="EMBL" id="UOD50999.1"/>
    </source>
</evidence>
<dbReference type="PANTHER" id="PTHR30509">
    <property type="entry name" value="P-HYDROXYBENZOIC ACID EFFLUX PUMP SUBUNIT-RELATED"/>
    <property type="match status" value="1"/>
</dbReference>
<keyword evidence="3 7" id="KW-0812">Transmembrane</keyword>
<feature type="domain" description="Integral membrane bound transporter" evidence="9">
    <location>
        <begin position="414"/>
        <end position="539"/>
    </location>
</feature>
<dbReference type="Pfam" id="PF12805">
    <property type="entry name" value="FUSC-like"/>
    <property type="match status" value="1"/>
</dbReference>
<comment type="subcellular location">
    <subcellularLocation>
        <location evidence="1">Cell membrane</location>
        <topology evidence="1">Multi-pass membrane protein</topology>
    </subcellularLocation>
</comment>
<evidence type="ECO:0000313" key="11">
    <source>
        <dbReference type="Proteomes" id="UP000831607"/>
    </source>
</evidence>
<name>A0ABY4AL30_9BURK</name>
<accession>A0ABY4AL30</accession>
<reference evidence="10 11" key="1">
    <citation type="submission" date="2020-11" db="EMBL/GenBank/DDBJ databases">
        <title>Algicoccus daihaiensis sp.nov., isolated from Daihai Lake in Inner Mongolia.</title>
        <authorList>
            <person name="Kai J."/>
        </authorList>
    </citation>
    <scope>NUCLEOTIDE SEQUENCE [LARGE SCALE GENOMIC DNA]</scope>
    <source>
        <strain evidence="11">f23</strain>
    </source>
</reference>
<proteinExistence type="inferred from homology"/>
<feature type="transmembrane region" description="Helical" evidence="7">
    <location>
        <begin position="453"/>
        <end position="471"/>
    </location>
</feature>
<evidence type="ECO:0000259" key="8">
    <source>
        <dbReference type="Pfam" id="PF12805"/>
    </source>
</evidence>
<dbReference type="Pfam" id="PF13515">
    <property type="entry name" value="FUSC_2"/>
    <property type="match status" value="1"/>
</dbReference>
<dbReference type="PANTHER" id="PTHR30509:SF23">
    <property type="entry name" value="INNER MEMBRANE PROTEIN"/>
    <property type="match status" value="1"/>
</dbReference>
<feature type="transmembrane region" description="Helical" evidence="7">
    <location>
        <begin position="428"/>
        <end position="446"/>
    </location>
</feature>